<keyword evidence="3" id="KW-1185">Reference proteome</keyword>
<dbReference type="Gene3D" id="1.10.260.130">
    <property type="match status" value="1"/>
</dbReference>
<feature type="signal peptide" evidence="1">
    <location>
        <begin position="1"/>
        <end position="24"/>
    </location>
</feature>
<proteinExistence type="predicted"/>
<dbReference type="Proteomes" id="UP000887023">
    <property type="component" value="Chromosome"/>
</dbReference>
<protein>
    <submittedName>
        <fullName evidence="2">Lipase family protein</fullName>
    </submittedName>
</protein>
<dbReference type="PANTHER" id="PTHR34853:SF1">
    <property type="entry name" value="LIPASE 5"/>
    <property type="match status" value="1"/>
</dbReference>
<dbReference type="RefSeq" id="WP_169797506.1">
    <property type="nucleotide sequence ID" value="NZ_CBCRUZ010000022.1"/>
</dbReference>
<accession>A0ABX8S4C7</accession>
<evidence type="ECO:0000313" key="2">
    <source>
        <dbReference type="EMBL" id="QXQ12659.1"/>
    </source>
</evidence>
<evidence type="ECO:0000313" key="3">
    <source>
        <dbReference type="Proteomes" id="UP000887023"/>
    </source>
</evidence>
<evidence type="ECO:0000256" key="1">
    <source>
        <dbReference type="SAM" id="SignalP"/>
    </source>
</evidence>
<dbReference type="Pfam" id="PF03583">
    <property type="entry name" value="LIP"/>
    <property type="match status" value="1"/>
</dbReference>
<sequence length="460" mass="47636">MTVTAGLLGAALVSIVMPTNPATAQPNSASSWEIVEPAPPPDDFYELPADLASYRPGAVIRSRPVQLAAPPARVTTWQLLYRSTGMSGAPAAAVTTLLVPLDPPGPHRLLSYQAAVDSTVRTCAPSYTLLHGESADSTEPAPIETPSVDRMFAAAGLAQGWTVAIPDHGGIDNRFLTPRQPGWAVLDGIRAAAAFAPAGLAGTDTPVALWGYSGGAIASSWAVEEQPGYAPELNIVGAAIGAPVRDLPAALRSVDGALLGGLIPVGLGAISKDSAEFARTVAGYLTPDGQARVAETRRHCVQQNLTSNPWSRLDQLLRVPVEQALADPVIARELAARGISGRSPTAPVYLYNGVNEEVAPIAATDRLADSYCRGGTPVAYRREELPPALPPQTFTTHGAVYAAATPAAFAWLKQRMTPGAAPMVGCDIQSLPSTSATPEGAAEFGSFLADALPGAVNPGR</sequence>
<keyword evidence="1" id="KW-0732">Signal</keyword>
<dbReference type="PIRSF" id="PIRSF029171">
    <property type="entry name" value="Esterase_LipA"/>
    <property type="match status" value="1"/>
</dbReference>
<dbReference type="SUPFAM" id="SSF53474">
    <property type="entry name" value="alpha/beta-Hydrolases"/>
    <property type="match status" value="1"/>
</dbReference>
<name>A0ABX8S4C7_9ACTN</name>
<gene>
    <name evidence="2" type="ORF">KV203_11920</name>
</gene>
<dbReference type="EMBL" id="CP079105">
    <property type="protein sequence ID" value="QXQ12659.1"/>
    <property type="molecule type" value="Genomic_DNA"/>
</dbReference>
<dbReference type="InterPro" id="IPR029058">
    <property type="entry name" value="AB_hydrolase_fold"/>
</dbReference>
<dbReference type="InterPro" id="IPR005152">
    <property type="entry name" value="Lipase_secreted"/>
</dbReference>
<dbReference type="Gene3D" id="3.40.50.1820">
    <property type="entry name" value="alpha/beta hydrolase"/>
    <property type="match status" value="1"/>
</dbReference>
<organism evidence="2 3">
    <name type="scientific">Skermania pinensis</name>
    <dbReference type="NCBI Taxonomy" id="39122"/>
    <lineage>
        <taxon>Bacteria</taxon>
        <taxon>Bacillati</taxon>
        <taxon>Actinomycetota</taxon>
        <taxon>Actinomycetes</taxon>
        <taxon>Mycobacteriales</taxon>
        <taxon>Gordoniaceae</taxon>
        <taxon>Skermania</taxon>
    </lineage>
</organism>
<feature type="chain" id="PRO_5046327422" evidence="1">
    <location>
        <begin position="25"/>
        <end position="460"/>
    </location>
</feature>
<dbReference type="PANTHER" id="PTHR34853">
    <property type="match status" value="1"/>
</dbReference>
<reference evidence="2" key="1">
    <citation type="submission" date="2021-07" db="EMBL/GenBank/DDBJ databases">
        <title>Candidatus Kaistella beijingensis sp. nov. isolated from a municipal wastewater treatment plant is involved in sludge foaming.</title>
        <authorList>
            <person name="Song Y."/>
            <person name="Liu S.-J."/>
        </authorList>
    </citation>
    <scope>NUCLEOTIDE SEQUENCE</scope>
    <source>
        <strain evidence="2">DSM 43998</strain>
    </source>
</reference>